<evidence type="ECO:0000313" key="2">
    <source>
        <dbReference type="Proteomes" id="UP000228635"/>
    </source>
</evidence>
<protein>
    <submittedName>
        <fullName evidence="1">Uncharacterized protein</fullName>
    </submittedName>
</protein>
<gene>
    <name evidence="1" type="ORF">COU08_02830</name>
</gene>
<accession>A0A2M6WI12</accession>
<comment type="caution">
    <text evidence="1">The sequence shown here is derived from an EMBL/GenBank/DDBJ whole genome shotgun (WGS) entry which is preliminary data.</text>
</comment>
<name>A0A2M6WI12_9BACT</name>
<dbReference type="EMBL" id="PFBA01000024">
    <property type="protein sequence ID" value="PIT92415.1"/>
    <property type="molecule type" value="Genomic_DNA"/>
</dbReference>
<proteinExistence type="predicted"/>
<reference evidence="2" key="1">
    <citation type="submission" date="2017-09" db="EMBL/GenBank/DDBJ databases">
        <title>Depth-based differentiation of microbial function through sediment-hosted aquifers and enrichment of novel symbionts in the deep terrestrial subsurface.</title>
        <authorList>
            <person name="Probst A.J."/>
            <person name="Ladd B."/>
            <person name="Jarett J.K."/>
            <person name="Geller-Mcgrath D.E."/>
            <person name="Sieber C.M.K."/>
            <person name="Emerson J.B."/>
            <person name="Anantharaman K."/>
            <person name="Thomas B.C."/>
            <person name="Malmstrom R."/>
            <person name="Stieglmeier M."/>
            <person name="Klingl A."/>
            <person name="Woyke T."/>
            <person name="Ryan C.M."/>
            <person name="Banfield J.F."/>
        </authorList>
    </citation>
    <scope>NUCLEOTIDE SEQUENCE [LARGE SCALE GENOMIC DNA]</scope>
</reference>
<sequence>MDYNIVSISKILFVSKANAEFVSHGISNLLLQNKKVRASAPKILNSFGKMGGNQWDALRAFHFLALKKPLCSVLVPLCDYPSAEEFAVLSVKHH</sequence>
<evidence type="ECO:0000313" key="1">
    <source>
        <dbReference type="EMBL" id="PIT92415.1"/>
    </source>
</evidence>
<dbReference type="AlphaFoldDB" id="A0A2M6WI12"/>
<dbReference type="Proteomes" id="UP000228635">
    <property type="component" value="Unassembled WGS sequence"/>
</dbReference>
<organism evidence="1 2">
    <name type="scientific">Candidatus Harrisonbacteria bacterium CG10_big_fil_rev_8_21_14_0_10_42_17</name>
    <dbReference type="NCBI Taxonomy" id="1974584"/>
    <lineage>
        <taxon>Bacteria</taxon>
        <taxon>Candidatus Harrisoniibacteriota</taxon>
    </lineage>
</organism>